<comment type="similarity">
    <text evidence="10 12">Belongs to the EPSP synthase family. MurA subfamily.</text>
</comment>
<comment type="caution">
    <text evidence="14">The sequence shown here is derived from an EMBL/GenBank/DDBJ whole genome shotgun (WGS) entry which is preliminary data.</text>
</comment>
<dbReference type="GO" id="GO:0071555">
    <property type="term" value="P:cell wall organization"/>
    <property type="evidence" value="ECO:0007669"/>
    <property type="project" value="UniProtKB-KW"/>
</dbReference>
<keyword evidence="8 12" id="KW-0131">Cell cycle</keyword>
<feature type="modified residue" description="2-(S-cysteinyl)pyruvic acid O-phosphothioketal" evidence="12">
    <location>
        <position position="117"/>
    </location>
</feature>
<evidence type="ECO:0000256" key="5">
    <source>
        <dbReference type="ARBA" id="ARBA00022679"/>
    </source>
</evidence>
<evidence type="ECO:0000256" key="3">
    <source>
        <dbReference type="ARBA" id="ARBA00022490"/>
    </source>
</evidence>
<evidence type="ECO:0000313" key="15">
    <source>
        <dbReference type="Proteomes" id="UP000034837"/>
    </source>
</evidence>
<dbReference type="PATRIC" id="fig|1619039.3.peg.272"/>
<dbReference type="NCBIfam" id="NF006873">
    <property type="entry name" value="PRK09369.1"/>
    <property type="match status" value="1"/>
</dbReference>
<evidence type="ECO:0000313" key="14">
    <source>
        <dbReference type="EMBL" id="KKS57620.1"/>
    </source>
</evidence>
<dbReference type="GO" id="GO:0005737">
    <property type="term" value="C:cytoplasm"/>
    <property type="evidence" value="ECO:0007669"/>
    <property type="project" value="UniProtKB-SubCell"/>
</dbReference>
<dbReference type="NCBIfam" id="TIGR01072">
    <property type="entry name" value="murA"/>
    <property type="match status" value="1"/>
</dbReference>
<name>A0A0G1A9C8_9BACT</name>
<evidence type="ECO:0000256" key="9">
    <source>
        <dbReference type="ARBA" id="ARBA00023316"/>
    </source>
</evidence>
<evidence type="ECO:0000259" key="13">
    <source>
        <dbReference type="Pfam" id="PF00275"/>
    </source>
</evidence>
<dbReference type="GO" id="GO:0019277">
    <property type="term" value="P:UDP-N-acetylgalactosamine biosynthetic process"/>
    <property type="evidence" value="ECO:0007669"/>
    <property type="project" value="InterPro"/>
</dbReference>
<feature type="active site" description="Proton donor" evidence="12">
    <location>
        <position position="117"/>
    </location>
</feature>
<keyword evidence="12" id="KW-0670">Pyruvate</keyword>
<dbReference type="EC" id="2.5.1.7" evidence="12"/>
<dbReference type="CDD" id="cd01555">
    <property type="entry name" value="UdpNAET"/>
    <property type="match status" value="1"/>
</dbReference>
<evidence type="ECO:0000256" key="6">
    <source>
        <dbReference type="ARBA" id="ARBA00022960"/>
    </source>
</evidence>
<dbReference type="PANTHER" id="PTHR43783">
    <property type="entry name" value="UDP-N-ACETYLGLUCOSAMINE 1-CARBOXYVINYLTRANSFERASE"/>
    <property type="match status" value="1"/>
</dbReference>
<sequence length="418" mass="45473">MSQFIIQGGTKLKGEVEISGMKNAATPILAATLLTDEECRISNVPKISDVEKMLEIMKSLGASTRWIGDHSVSVKASNLNLPSLDKKLFKSMRSSVLFLAPLLVRLQEAILPEPGGCIIGNRPLDTHVFVLEQLGAKVERENDQFHLRAEKMKGTQIVLPEMSVTATENALMAAVLAQGETIIKLAAAEPHVQDLANFLVKMGAKIEGIGTHTLKIHGVENLHGAEYTLIPDQIEIGTFAVAAAATHGEVAIHPVVPEHLDKILSLLASIGVNLEIQGDTLLIHHSHPLKSFKLQSLPYPGFPTDLQAPFGVLATQCQGTSLIHDPMYEGRLGYINEMIKMGANAIVCDPHRVLVTGPTPLYGREIKSFDLRAGATLLIAGILAEGETILNEAEIVFRGYEEIDEKFRKLGVKIEYQK</sequence>
<keyword evidence="6 12" id="KW-0133">Cell shape</keyword>
<dbReference type="InterPro" id="IPR036968">
    <property type="entry name" value="Enolpyruvate_Tfrase_sf"/>
</dbReference>
<comment type="caution">
    <text evidence="12">Lacks conserved residue(s) required for the propagation of feature annotation.</text>
</comment>
<evidence type="ECO:0000256" key="2">
    <source>
        <dbReference type="ARBA" id="ARBA00004752"/>
    </source>
</evidence>
<dbReference type="GO" id="GO:0008360">
    <property type="term" value="P:regulation of cell shape"/>
    <property type="evidence" value="ECO:0007669"/>
    <property type="project" value="UniProtKB-KW"/>
</dbReference>
<comment type="function">
    <text evidence="12">Cell wall formation. Adds enolpyruvyl to UDP-N-acetylglucosamine.</text>
</comment>
<dbReference type="GO" id="GO:0051301">
    <property type="term" value="P:cell division"/>
    <property type="evidence" value="ECO:0007669"/>
    <property type="project" value="UniProtKB-KW"/>
</dbReference>
<dbReference type="GO" id="GO:0009252">
    <property type="term" value="P:peptidoglycan biosynthetic process"/>
    <property type="evidence" value="ECO:0007669"/>
    <property type="project" value="UniProtKB-UniRule"/>
</dbReference>
<evidence type="ECO:0000256" key="12">
    <source>
        <dbReference type="HAMAP-Rule" id="MF_00111"/>
    </source>
</evidence>
<dbReference type="PANTHER" id="PTHR43783:SF1">
    <property type="entry name" value="UDP-N-ACETYLGLUCOSAMINE 1-CARBOXYVINYLTRANSFERASE"/>
    <property type="match status" value="1"/>
</dbReference>
<keyword evidence="4 12" id="KW-0132">Cell division</keyword>
<evidence type="ECO:0000256" key="8">
    <source>
        <dbReference type="ARBA" id="ARBA00023306"/>
    </source>
</evidence>
<dbReference type="Proteomes" id="UP000034837">
    <property type="component" value="Unassembled WGS sequence"/>
</dbReference>
<dbReference type="UniPathway" id="UPA00219"/>
<organism evidence="14 15">
    <name type="scientific">Candidatus Magasanikbacteria bacterium GW2011_GWA2_42_32</name>
    <dbReference type="NCBI Taxonomy" id="1619039"/>
    <lineage>
        <taxon>Bacteria</taxon>
        <taxon>Candidatus Magasanikiibacteriota</taxon>
    </lineage>
</organism>
<evidence type="ECO:0000256" key="10">
    <source>
        <dbReference type="ARBA" id="ARBA00038367"/>
    </source>
</evidence>
<evidence type="ECO:0000256" key="4">
    <source>
        <dbReference type="ARBA" id="ARBA00022618"/>
    </source>
</evidence>
<protein>
    <recommendedName>
        <fullName evidence="12">UDP-N-acetylglucosamine 1-carboxyvinyltransferase</fullName>
        <ecNumber evidence="12">2.5.1.7</ecNumber>
    </recommendedName>
    <alternativeName>
        <fullName evidence="12">Enoylpyruvate transferase</fullName>
    </alternativeName>
    <alternativeName>
        <fullName evidence="12">UDP-N-acetylglucosamine enolpyruvyl transferase</fullName>
        <shortName evidence="12">EPT</shortName>
    </alternativeName>
</protein>
<proteinExistence type="inferred from homology"/>
<dbReference type="SUPFAM" id="SSF55205">
    <property type="entry name" value="EPT/RTPC-like"/>
    <property type="match status" value="1"/>
</dbReference>
<dbReference type="InterPro" id="IPR050068">
    <property type="entry name" value="MurA_subfamily"/>
</dbReference>
<comment type="catalytic activity">
    <reaction evidence="11 12">
        <text>phosphoenolpyruvate + UDP-N-acetyl-alpha-D-glucosamine = UDP-N-acetyl-3-O-(1-carboxyvinyl)-alpha-D-glucosamine + phosphate</text>
        <dbReference type="Rhea" id="RHEA:18681"/>
        <dbReference type="ChEBI" id="CHEBI:43474"/>
        <dbReference type="ChEBI" id="CHEBI:57705"/>
        <dbReference type="ChEBI" id="CHEBI:58702"/>
        <dbReference type="ChEBI" id="CHEBI:68483"/>
        <dbReference type="EC" id="2.5.1.7"/>
    </reaction>
</comment>
<feature type="domain" description="Enolpyruvate transferase" evidence="13">
    <location>
        <begin position="6"/>
        <end position="406"/>
    </location>
</feature>
<feature type="binding site" evidence="12">
    <location>
        <begin position="22"/>
        <end position="23"/>
    </location>
    <ligand>
        <name>phosphoenolpyruvate</name>
        <dbReference type="ChEBI" id="CHEBI:58702"/>
    </ligand>
</feature>
<dbReference type="InterPro" id="IPR001986">
    <property type="entry name" value="Enolpyruvate_Tfrase_dom"/>
</dbReference>
<dbReference type="InterPro" id="IPR013792">
    <property type="entry name" value="RNA3'P_cycl/enolpyr_Trfase_a/b"/>
</dbReference>
<dbReference type="InterPro" id="IPR005750">
    <property type="entry name" value="UDP_GlcNAc_COvinyl_MurA"/>
</dbReference>
<dbReference type="EMBL" id="LCDO01000001">
    <property type="protein sequence ID" value="KKS57620.1"/>
    <property type="molecule type" value="Genomic_DNA"/>
</dbReference>
<dbReference type="AlphaFoldDB" id="A0A0G1A9C8"/>
<evidence type="ECO:0000256" key="7">
    <source>
        <dbReference type="ARBA" id="ARBA00022984"/>
    </source>
</evidence>
<keyword evidence="9 12" id="KW-0961">Cell wall biogenesis/degradation</keyword>
<keyword evidence="3 12" id="KW-0963">Cytoplasm</keyword>
<feature type="binding site" evidence="12">
    <location>
        <position position="327"/>
    </location>
    <ligand>
        <name>UDP-N-acetyl-alpha-D-glucosamine</name>
        <dbReference type="ChEBI" id="CHEBI:57705"/>
    </ligand>
</feature>
<evidence type="ECO:0000256" key="1">
    <source>
        <dbReference type="ARBA" id="ARBA00004496"/>
    </source>
</evidence>
<keyword evidence="7 12" id="KW-0573">Peptidoglycan synthesis</keyword>
<evidence type="ECO:0000256" key="11">
    <source>
        <dbReference type="ARBA" id="ARBA00047527"/>
    </source>
</evidence>
<reference evidence="14 15" key="1">
    <citation type="journal article" date="2015" name="Nature">
        <title>rRNA introns, odd ribosomes, and small enigmatic genomes across a large radiation of phyla.</title>
        <authorList>
            <person name="Brown C.T."/>
            <person name="Hug L.A."/>
            <person name="Thomas B.C."/>
            <person name="Sharon I."/>
            <person name="Castelle C.J."/>
            <person name="Singh A."/>
            <person name="Wilkins M.J."/>
            <person name="Williams K.H."/>
            <person name="Banfield J.F."/>
        </authorList>
    </citation>
    <scope>NUCLEOTIDE SEQUENCE [LARGE SCALE GENOMIC DNA]</scope>
</reference>
<dbReference type="GO" id="GO:0008760">
    <property type="term" value="F:UDP-N-acetylglucosamine 1-carboxyvinyltransferase activity"/>
    <property type="evidence" value="ECO:0007669"/>
    <property type="project" value="UniProtKB-UniRule"/>
</dbReference>
<keyword evidence="5 12" id="KW-0808">Transferase</keyword>
<comment type="pathway">
    <text evidence="2 12">Cell wall biogenesis; peptidoglycan biosynthesis.</text>
</comment>
<comment type="subcellular location">
    <subcellularLocation>
        <location evidence="1 12">Cytoplasm</location>
    </subcellularLocation>
</comment>
<feature type="binding site" evidence="12">
    <location>
        <position position="93"/>
    </location>
    <ligand>
        <name>UDP-N-acetyl-alpha-D-glucosamine</name>
        <dbReference type="ChEBI" id="CHEBI:57705"/>
    </ligand>
</feature>
<accession>A0A0G1A9C8</accession>
<gene>
    <name evidence="12" type="primary">murA</name>
    <name evidence="14" type="ORF">UV20_C0001G0260</name>
</gene>
<dbReference type="Pfam" id="PF00275">
    <property type="entry name" value="EPSP_synthase"/>
    <property type="match status" value="1"/>
</dbReference>
<dbReference type="HAMAP" id="MF_00111">
    <property type="entry name" value="MurA"/>
    <property type="match status" value="1"/>
</dbReference>
<dbReference type="Gene3D" id="3.65.10.10">
    <property type="entry name" value="Enolpyruvate transferase domain"/>
    <property type="match status" value="2"/>
</dbReference>
<feature type="binding site" evidence="12">
    <location>
        <position position="305"/>
    </location>
    <ligand>
        <name>UDP-N-acetyl-alpha-D-glucosamine</name>
        <dbReference type="ChEBI" id="CHEBI:57705"/>
    </ligand>
</feature>